<dbReference type="HAMAP" id="MF_03223">
    <property type="entry name" value="Methyltr_EFM7"/>
    <property type="match status" value="1"/>
</dbReference>
<dbReference type="PANTHER" id="PTHR14614:SF10">
    <property type="entry name" value="PROTEIN N-TERMINAL AND LYSINE N-METHYLTRANSFERASE EFM7"/>
    <property type="match status" value="1"/>
</dbReference>
<reference evidence="7 8" key="1">
    <citation type="submission" date="2018-03" db="EMBL/GenBank/DDBJ databases">
        <title>Candida pseudohaemulonii genome assembly and annotation.</title>
        <authorList>
            <person name="Munoz J.F."/>
            <person name="Gade L.G."/>
            <person name="Chow N.A."/>
            <person name="Litvintseva A.P."/>
            <person name="Loparev V.N."/>
            <person name="Cuomo C.A."/>
        </authorList>
    </citation>
    <scope>NUCLEOTIDE SEQUENCE [LARGE SCALE GENOMIC DNA]</scope>
    <source>
        <strain evidence="7 8">B12108</strain>
    </source>
</reference>
<organism evidence="7 8">
    <name type="scientific">Candidozyma pseudohaemuli</name>
    <dbReference type="NCBI Taxonomy" id="418784"/>
    <lineage>
        <taxon>Eukaryota</taxon>
        <taxon>Fungi</taxon>
        <taxon>Dikarya</taxon>
        <taxon>Ascomycota</taxon>
        <taxon>Saccharomycotina</taxon>
        <taxon>Pichiomycetes</taxon>
        <taxon>Metschnikowiaceae</taxon>
        <taxon>Candidozyma</taxon>
    </lineage>
</organism>
<evidence type="ECO:0000313" key="7">
    <source>
        <dbReference type="EMBL" id="PSK39444.1"/>
    </source>
</evidence>
<feature type="binding site" evidence="5">
    <location>
        <position position="169"/>
    </location>
    <ligand>
        <name>S-adenosyl-L-methionine</name>
        <dbReference type="ChEBI" id="CHEBI:59789"/>
    </ligand>
</feature>
<evidence type="ECO:0000313" key="8">
    <source>
        <dbReference type="Proteomes" id="UP000241107"/>
    </source>
</evidence>
<dbReference type="OrthoDB" id="46564at2759"/>
<dbReference type="EC" id="2.1.1.-" evidence="5"/>
<dbReference type="InterPro" id="IPR025784">
    <property type="entry name" value="EFM7"/>
</dbReference>
<keyword evidence="2 5" id="KW-0489">Methyltransferase</keyword>
<feature type="binding site" evidence="5">
    <location>
        <begin position="81"/>
        <end position="83"/>
    </location>
    <ligand>
        <name>S-adenosyl-L-methionine</name>
        <dbReference type="ChEBI" id="CHEBI:59789"/>
    </ligand>
</feature>
<evidence type="ECO:0000256" key="3">
    <source>
        <dbReference type="ARBA" id="ARBA00022679"/>
    </source>
</evidence>
<dbReference type="PANTHER" id="PTHR14614">
    <property type="entry name" value="HEPATOCELLULAR CARCINOMA-ASSOCIATED ANTIGEN"/>
    <property type="match status" value="1"/>
</dbReference>
<dbReference type="AlphaFoldDB" id="A0A2P7YTZ1"/>
<keyword evidence="4 5" id="KW-0949">S-adenosyl-L-methionine</keyword>
<proteinExistence type="inferred from homology"/>
<evidence type="ECO:0000256" key="5">
    <source>
        <dbReference type="HAMAP-Rule" id="MF_03223"/>
    </source>
</evidence>
<accession>A0A2P7YTZ1</accession>
<gene>
    <name evidence="5" type="primary">EFM7</name>
    <name evidence="7" type="ORF">C7M61_002057</name>
</gene>
<feature type="binding site" evidence="5">
    <location>
        <position position="103"/>
    </location>
    <ligand>
        <name>S-adenosyl-L-methionine</name>
        <dbReference type="ChEBI" id="CHEBI:59789"/>
    </ligand>
</feature>
<dbReference type="EMBL" id="PYFQ01000003">
    <property type="protein sequence ID" value="PSK39444.1"/>
    <property type="molecule type" value="Genomic_DNA"/>
</dbReference>
<feature type="region of interest" description="Disordered" evidence="6">
    <location>
        <begin position="1"/>
        <end position="23"/>
    </location>
</feature>
<dbReference type="GO" id="GO:0000183">
    <property type="term" value="P:rDNA heterochromatin formation"/>
    <property type="evidence" value="ECO:0007669"/>
    <property type="project" value="EnsemblFungi"/>
</dbReference>
<dbReference type="GO" id="GO:0005737">
    <property type="term" value="C:cytoplasm"/>
    <property type="evidence" value="ECO:0007669"/>
    <property type="project" value="UniProtKB-SubCell"/>
</dbReference>
<dbReference type="InterPro" id="IPR019410">
    <property type="entry name" value="Methyltransf_16"/>
</dbReference>
<evidence type="ECO:0000256" key="4">
    <source>
        <dbReference type="ARBA" id="ARBA00022691"/>
    </source>
</evidence>
<feature type="compositionally biased region" description="Acidic residues" evidence="6">
    <location>
        <begin position="1"/>
        <end position="15"/>
    </location>
</feature>
<comment type="subcellular location">
    <subcellularLocation>
        <location evidence="5">Cytoplasm</location>
    </subcellularLocation>
</comment>
<dbReference type="GO" id="GO:0016279">
    <property type="term" value="F:protein-lysine N-methyltransferase activity"/>
    <property type="evidence" value="ECO:0007669"/>
    <property type="project" value="UniProtKB-UniRule"/>
</dbReference>
<comment type="caution">
    <text evidence="7">The sequence shown here is derived from an EMBL/GenBank/DDBJ whole genome shotgun (WGS) entry which is preliminary data.</text>
</comment>
<keyword evidence="8" id="KW-1185">Reference proteome</keyword>
<feature type="binding site" evidence="5">
    <location>
        <position position="54"/>
    </location>
    <ligand>
        <name>S-adenosyl-L-methionine</name>
        <dbReference type="ChEBI" id="CHEBI:59789"/>
    </ligand>
</feature>
<keyword evidence="3 5" id="KW-0808">Transferase</keyword>
<dbReference type="GO" id="GO:0032259">
    <property type="term" value="P:methylation"/>
    <property type="evidence" value="ECO:0007669"/>
    <property type="project" value="UniProtKB-KW"/>
</dbReference>
<dbReference type="GO" id="GO:0071885">
    <property type="term" value="F:N-terminal protein N-methyltransferase activity"/>
    <property type="evidence" value="ECO:0007669"/>
    <property type="project" value="UniProtKB-UniRule"/>
</dbReference>
<dbReference type="VEuPathDB" id="FungiDB:C7M61_002057"/>
<dbReference type="PROSITE" id="PS51560">
    <property type="entry name" value="SAM_MT_NNT1"/>
    <property type="match status" value="1"/>
</dbReference>
<sequence>MSDTELDAGLFEEPEDFRPPPPESHFDEYERLNNKGTIRLKLVGKSPLWGHLLWNAGKYTANYLDEHAEELVKGKKVLELGAAGALPSLVCGVNGASKVISTDYPDPDLMSHIQYNIDHCEGFPEGTVVKAQGYIWGNDVNALCYDDKEEGDLPTEVKEEDKFDLIILSDLVFNHTEHLKLLKTCRDSLKSTGVGLVVFSPHRPHLLENDLEFFETCEQFDFKAEKIACVNWKPMFEEDEATAEIRSRVYCFKIHPQWK</sequence>
<comment type="function">
    <text evidence="5">S-adenosyl-L-methionine-dependent protein methyltransferase that trimethylates the N-terminal glycine 'Gly-2' of elongation factor 1-alpha, before also catalyzing the mono- and dimethylation of 'Lys-3'.</text>
</comment>
<dbReference type="Gene3D" id="3.40.50.150">
    <property type="entry name" value="Vaccinia Virus protein VP39"/>
    <property type="match status" value="1"/>
</dbReference>
<dbReference type="STRING" id="418784.A0A2P7YTZ1"/>
<dbReference type="SUPFAM" id="SSF53335">
    <property type="entry name" value="S-adenosyl-L-methionine-dependent methyltransferases"/>
    <property type="match status" value="1"/>
</dbReference>
<dbReference type="Proteomes" id="UP000241107">
    <property type="component" value="Unassembled WGS sequence"/>
</dbReference>
<evidence type="ECO:0000256" key="6">
    <source>
        <dbReference type="SAM" id="MobiDB-lite"/>
    </source>
</evidence>
<keyword evidence="1 5" id="KW-0963">Cytoplasm</keyword>
<name>A0A2P7YTZ1_9ASCO</name>
<evidence type="ECO:0000256" key="2">
    <source>
        <dbReference type="ARBA" id="ARBA00022603"/>
    </source>
</evidence>
<protein>
    <recommendedName>
        <fullName evidence="5">Protein N-terminal and lysine N-methyltransferase EFM7</fullName>
        <ecNumber evidence="5">2.1.1.-</ecNumber>
    </recommendedName>
    <alternativeName>
        <fullName evidence="5">Elongation factor methyltransferase 7</fullName>
    </alternativeName>
</protein>
<feature type="binding site" evidence="5">
    <location>
        <position position="136"/>
    </location>
    <ligand>
        <name>S-adenosyl-L-methionine</name>
        <dbReference type="ChEBI" id="CHEBI:59789"/>
    </ligand>
</feature>
<dbReference type="Pfam" id="PF10294">
    <property type="entry name" value="Methyltransf_16"/>
    <property type="match status" value="1"/>
</dbReference>
<dbReference type="InterPro" id="IPR029063">
    <property type="entry name" value="SAM-dependent_MTases_sf"/>
</dbReference>
<evidence type="ECO:0000256" key="1">
    <source>
        <dbReference type="ARBA" id="ARBA00022490"/>
    </source>
</evidence>
<comment type="similarity">
    <text evidence="5">Belongs to the class I-like SAM-binding methyltransferase superfamily. EFM7 family.</text>
</comment>
<dbReference type="CDD" id="cd02440">
    <property type="entry name" value="AdoMet_MTases"/>
    <property type="match status" value="1"/>
</dbReference>